<protein>
    <recommendedName>
        <fullName evidence="4">DUF1643 domain-containing protein</fullName>
    </recommendedName>
</protein>
<dbReference type="EMBL" id="MLIQ01000042">
    <property type="protein sequence ID" value="OHU47251.1"/>
    <property type="molecule type" value="Genomic_DNA"/>
</dbReference>
<proteinExistence type="predicted"/>
<dbReference type="AlphaFoldDB" id="A0A1S1LG41"/>
<evidence type="ECO:0000313" key="2">
    <source>
        <dbReference type="EMBL" id="OHU47251.1"/>
    </source>
</evidence>
<feature type="compositionally biased region" description="Polar residues" evidence="1">
    <location>
        <begin position="19"/>
        <end position="35"/>
    </location>
</feature>
<dbReference type="Pfam" id="PF07799">
    <property type="entry name" value="DUF1643"/>
    <property type="match status" value="1"/>
</dbReference>
<feature type="region of interest" description="Disordered" evidence="1">
    <location>
        <begin position="1"/>
        <end position="48"/>
    </location>
</feature>
<dbReference type="Proteomes" id="UP000180043">
    <property type="component" value="Unassembled WGS sequence"/>
</dbReference>
<dbReference type="InterPro" id="IPR012441">
    <property type="entry name" value="DUF1643"/>
</dbReference>
<organism evidence="2 3">
    <name type="scientific">Mycobacteroides chelonae</name>
    <name type="common">Mycobacterium chelonae</name>
    <dbReference type="NCBI Taxonomy" id="1774"/>
    <lineage>
        <taxon>Bacteria</taxon>
        <taxon>Bacillati</taxon>
        <taxon>Actinomycetota</taxon>
        <taxon>Actinomycetes</taxon>
        <taxon>Mycobacteriales</taxon>
        <taxon>Mycobacteriaceae</taxon>
        <taxon>Mycobacteroides</taxon>
    </lineage>
</organism>
<evidence type="ECO:0000256" key="1">
    <source>
        <dbReference type="SAM" id="MobiDB-lite"/>
    </source>
</evidence>
<gene>
    <name evidence="2" type="ORF">BKG82_26720</name>
</gene>
<name>A0A1S1LG41_MYCCH</name>
<reference evidence="2 3" key="1">
    <citation type="submission" date="2016-10" db="EMBL/GenBank/DDBJ databases">
        <title>Evaluation of Human, Veterinary and Environmental Mycobacterium chelonae Isolates by Core Genome Phylogenomic Analysis, Targeted Gene Comparison, and Anti-microbial Susceptibility Patterns: A Tale of Mistaken Identities.</title>
        <authorList>
            <person name="Fogelson S.B."/>
            <person name="Camus A.C."/>
            <person name="Lorenz W."/>
            <person name="Vasireddy R."/>
            <person name="Vasireddy S."/>
            <person name="Smith T."/>
            <person name="Brown-Elliott B.A."/>
            <person name="Wallace R.J.Jr."/>
            <person name="Hasan N.A."/>
            <person name="Reischl U."/>
            <person name="Sanchez S."/>
        </authorList>
    </citation>
    <scope>NUCLEOTIDE SEQUENCE [LARGE SCALE GENOMIC DNA]</scope>
    <source>
        <strain evidence="2 3">15515</strain>
    </source>
</reference>
<comment type="caution">
    <text evidence="2">The sequence shown here is derived from an EMBL/GenBank/DDBJ whole genome shotgun (WGS) entry which is preliminary data.</text>
</comment>
<sequence length="412" mass="44456">MASTPVRSPRLHVGREQPGPTTVGSTVKSRQTTTRGARIDDDAPTEQPPLFEIEPAFQARSAVVSTCGKYRYSLSRRWAADGPVCVFVMLNPSTADADHDDPTIRRCIGFAHQFDCAALHVVNLYAYRATDPRELWKVDDPVGADNEQYLSAAAELARESGGYLIMAWGGHARPGRAAAVTETLAAIQELLCLGTTVHGQPRHPLFLPKQAPLVQWAPPSTMPDSRSEPPAPPRFDPVPEAVIEGVKAAGWPGIVLPQMRMGGYLVYPVVDINRQAWDERLAAGHGPELERSTLKIWEGWAPDLGPMPPPTVLSITGLVSTARPQAALNALTFLGGAGGGLIVATGSRGPSRTTLMECDIEDIGMAWVPAGGEPRLLVKGRDGPVATARRITLTRHAEEELFQWALTTEAIR</sequence>
<accession>A0A1S1LG41</accession>
<evidence type="ECO:0000313" key="3">
    <source>
        <dbReference type="Proteomes" id="UP000180043"/>
    </source>
</evidence>
<evidence type="ECO:0008006" key="4">
    <source>
        <dbReference type="Google" id="ProtNLM"/>
    </source>
</evidence>